<dbReference type="Proteomes" id="UP000427906">
    <property type="component" value="Chromosome"/>
</dbReference>
<dbReference type="EMBL" id="AP021874">
    <property type="protein sequence ID" value="BBO71711.1"/>
    <property type="molecule type" value="Genomic_DNA"/>
</dbReference>
<dbReference type="KEGG" id="dalk:DSCA_56410"/>
<dbReference type="GO" id="GO:0042803">
    <property type="term" value="F:protein homodimerization activity"/>
    <property type="evidence" value="ECO:0007669"/>
    <property type="project" value="InterPro"/>
</dbReference>
<dbReference type="Pfam" id="PF01025">
    <property type="entry name" value="GrpE"/>
    <property type="match status" value="1"/>
</dbReference>
<dbReference type="NCBIfam" id="NF010738">
    <property type="entry name" value="PRK14140.1"/>
    <property type="match status" value="1"/>
</dbReference>
<evidence type="ECO:0000256" key="13">
    <source>
        <dbReference type="SAM" id="MobiDB-lite"/>
    </source>
</evidence>
<dbReference type="GO" id="GO:0051082">
    <property type="term" value="F:unfolded protein binding"/>
    <property type="evidence" value="ECO:0007669"/>
    <property type="project" value="TreeGrafter"/>
</dbReference>
<dbReference type="AlphaFoldDB" id="A0A5K7YX89"/>
<accession>A0A5K7YX89</accession>
<dbReference type="PROSITE" id="PS01071">
    <property type="entry name" value="GRPE"/>
    <property type="match status" value="1"/>
</dbReference>
<evidence type="ECO:0000256" key="12">
    <source>
        <dbReference type="RuleBase" id="RU004478"/>
    </source>
</evidence>
<organism evidence="14 15">
    <name type="scientific">Desulfosarcina alkanivorans</name>
    <dbReference type="NCBI Taxonomy" id="571177"/>
    <lineage>
        <taxon>Bacteria</taxon>
        <taxon>Pseudomonadati</taxon>
        <taxon>Thermodesulfobacteriota</taxon>
        <taxon>Desulfobacteria</taxon>
        <taxon>Desulfobacterales</taxon>
        <taxon>Desulfosarcinaceae</taxon>
        <taxon>Desulfosarcina</taxon>
    </lineage>
</organism>
<dbReference type="GO" id="GO:0051087">
    <property type="term" value="F:protein-folding chaperone binding"/>
    <property type="evidence" value="ECO:0007669"/>
    <property type="project" value="InterPro"/>
</dbReference>
<evidence type="ECO:0000256" key="3">
    <source>
        <dbReference type="ARBA" id="ARBA00011738"/>
    </source>
</evidence>
<evidence type="ECO:0000256" key="10">
    <source>
        <dbReference type="HAMAP-Rule" id="MF_01151"/>
    </source>
</evidence>
<dbReference type="RefSeq" id="WP_155319508.1">
    <property type="nucleotide sequence ID" value="NZ_AP021874.1"/>
</dbReference>
<keyword evidence="6 10" id="KW-0143">Chaperone</keyword>
<dbReference type="CDD" id="cd00446">
    <property type="entry name" value="GrpE"/>
    <property type="match status" value="1"/>
</dbReference>
<evidence type="ECO:0000256" key="1">
    <source>
        <dbReference type="ARBA" id="ARBA00004496"/>
    </source>
</evidence>
<evidence type="ECO:0000256" key="11">
    <source>
        <dbReference type="RuleBase" id="RU000639"/>
    </source>
</evidence>
<dbReference type="Gene3D" id="3.90.20.20">
    <property type="match status" value="1"/>
</dbReference>
<evidence type="ECO:0000256" key="6">
    <source>
        <dbReference type="ARBA" id="ARBA00023186"/>
    </source>
</evidence>
<dbReference type="OrthoDB" id="9789811at2"/>
<name>A0A5K7YX89_9BACT</name>
<evidence type="ECO:0000256" key="9">
    <source>
        <dbReference type="ARBA" id="ARBA00076414"/>
    </source>
</evidence>
<dbReference type="InterPro" id="IPR000740">
    <property type="entry name" value="GrpE"/>
</dbReference>
<evidence type="ECO:0000256" key="4">
    <source>
        <dbReference type="ARBA" id="ARBA00022490"/>
    </source>
</evidence>
<keyword evidence="15" id="KW-1185">Reference proteome</keyword>
<evidence type="ECO:0000313" key="14">
    <source>
        <dbReference type="EMBL" id="BBO71711.1"/>
    </source>
</evidence>
<comment type="subunit">
    <text evidence="3 10">Homodimer.</text>
</comment>
<evidence type="ECO:0000256" key="5">
    <source>
        <dbReference type="ARBA" id="ARBA00023016"/>
    </source>
</evidence>
<evidence type="ECO:0000256" key="2">
    <source>
        <dbReference type="ARBA" id="ARBA00009054"/>
    </source>
</evidence>
<dbReference type="InterPro" id="IPR009012">
    <property type="entry name" value="GrpE_head"/>
</dbReference>
<dbReference type="NCBIfam" id="NF010748">
    <property type="entry name" value="PRK14150.1"/>
    <property type="match status" value="1"/>
</dbReference>
<dbReference type="PANTHER" id="PTHR21237">
    <property type="entry name" value="GRPE PROTEIN"/>
    <property type="match status" value="1"/>
</dbReference>
<comment type="subcellular location">
    <subcellularLocation>
        <location evidence="1 10">Cytoplasm</location>
    </subcellularLocation>
</comment>
<comment type="similarity">
    <text evidence="2 10 12">Belongs to the GrpE family.</text>
</comment>
<dbReference type="GO" id="GO:0005829">
    <property type="term" value="C:cytosol"/>
    <property type="evidence" value="ECO:0007669"/>
    <property type="project" value="TreeGrafter"/>
</dbReference>
<protein>
    <recommendedName>
        <fullName evidence="8 10">Protein GrpE</fullName>
    </recommendedName>
    <alternativeName>
        <fullName evidence="9 10">HSP-70 cofactor</fullName>
    </alternativeName>
</protein>
<dbReference type="Gene3D" id="2.30.22.10">
    <property type="entry name" value="Head domain of nucleotide exchange factor GrpE"/>
    <property type="match status" value="1"/>
</dbReference>
<evidence type="ECO:0000313" key="15">
    <source>
        <dbReference type="Proteomes" id="UP000427906"/>
    </source>
</evidence>
<proteinExistence type="inferred from homology"/>
<evidence type="ECO:0000256" key="7">
    <source>
        <dbReference type="ARBA" id="ARBA00053401"/>
    </source>
</evidence>
<dbReference type="SUPFAM" id="SSF51064">
    <property type="entry name" value="Head domain of nucleotide exchange factor GrpE"/>
    <property type="match status" value="1"/>
</dbReference>
<dbReference type="PRINTS" id="PR00773">
    <property type="entry name" value="GRPEPROTEIN"/>
</dbReference>
<dbReference type="GO" id="GO:0006457">
    <property type="term" value="P:protein folding"/>
    <property type="evidence" value="ECO:0007669"/>
    <property type="project" value="InterPro"/>
</dbReference>
<sequence>MAHKKKIVIEDENDQPKQDTPPTPSDSDVAADEPADSPDPMKEIEEQLAAAKAEADDHRNRMLRMAAELENFKKRSAREQDDLKKYATENLIRQLLTVVDNLERAIASAAPDHANGQSVVDGVALTLAEVNKILEKHYVRPIEALGEPFDPTFHQAMCQEESADQPPNTVVQEFQKGYLIHDRLLRPAMVVVSKAPQNGQSEEKTVDTNA</sequence>
<reference evidence="14 15" key="1">
    <citation type="submission" date="2019-11" db="EMBL/GenBank/DDBJ databases">
        <title>Comparative genomics of hydrocarbon-degrading Desulfosarcina strains.</title>
        <authorList>
            <person name="Watanabe M."/>
            <person name="Kojima H."/>
            <person name="Fukui M."/>
        </authorList>
    </citation>
    <scope>NUCLEOTIDE SEQUENCE [LARGE SCALE GENOMIC DNA]</scope>
    <source>
        <strain evidence="14 15">PL12</strain>
    </source>
</reference>
<feature type="region of interest" description="Disordered" evidence="13">
    <location>
        <begin position="1"/>
        <end position="42"/>
    </location>
</feature>
<keyword evidence="4 10" id="KW-0963">Cytoplasm</keyword>
<dbReference type="HAMAP" id="MF_01151">
    <property type="entry name" value="GrpE"/>
    <property type="match status" value="1"/>
</dbReference>
<comment type="function">
    <text evidence="7 10 11">Participates actively in the response to hyperosmotic and heat shock by preventing the aggregation of stress-denatured proteins, in association with DnaK and GrpE. It is the nucleotide exchange factor for DnaK and may function as a thermosensor. Unfolded proteins bind initially to DnaJ; upon interaction with the DnaJ-bound protein, DnaK hydrolyzes its bound ATP, resulting in the formation of a stable complex. GrpE releases ADP from DnaK; ATP binding to DnaK triggers the release of the substrate protein, thus completing the reaction cycle. Several rounds of ATP-dependent interactions between DnaJ, DnaK and GrpE are required for fully efficient folding.</text>
</comment>
<keyword evidence="5 10" id="KW-0346">Stress response</keyword>
<dbReference type="PANTHER" id="PTHR21237:SF23">
    <property type="entry name" value="GRPE PROTEIN HOMOLOG, MITOCHONDRIAL"/>
    <property type="match status" value="1"/>
</dbReference>
<evidence type="ECO:0000256" key="8">
    <source>
        <dbReference type="ARBA" id="ARBA00072274"/>
    </source>
</evidence>
<dbReference type="GO" id="GO:0000774">
    <property type="term" value="F:adenyl-nucleotide exchange factor activity"/>
    <property type="evidence" value="ECO:0007669"/>
    <property type="project" value="InterPro"/>
</dbReference>
<dbReference type="SUPFAM" id="SSF58014">
    <property type="entry name" value="Coiled-coil domain of nucleotide exchange factor GrpE"/>
    <property type="match status" value="1"/>
</dbReference>
<gene>
    <name evidence="10 14" type="primary">grpE</name>
    <name evidence="14" type="ORF">DSCA_56410</name>
</gene>
<dbReference type="InterPro" id="IPR013805">
    <property type="entry name" value="GrpE_CC"/>
</dbReference>
<dbReference type="FunFam" id="2.30.22.10:FF:000001">
    <property type="entry name" value="Protein GrpE"/>
    <property type="match status" value="1"/>
</dbReference>